<dbReference type="GO" id="GO:0006935">
    <property type="term" value="P:chemotaxis"/>
    <property type="evidence" value="ECO:0007669"/>
    <property type="project" value="UniProtKB-KW"/>
</dbReference>
<dbReference type="STRING" id="1121290.CLAOCE_14220"/>
<comment type="caution">
    <text evidence="3">The sequence shown here is derived from an EMBL/GenBank/DDBJ whole genome shotgun (WGS) entry which is preliminary data.</text>
</comment>
<dbReference type="Proteomes" id="UP000175744">
    <property type="component" value="Unassembled WGS sequence"/>
</dbReference>
<dbReference type="RefSeq" id="WP_070110406.1">
    <property type="nucleotide sequence ID" value="NZ_LZFO01000018.1"/>
</dbReference>
<organism evidence="3 4">
    <name type="scientific">Clostridium acetireducens DSM 10703</name>
    <dbReference type="NCBI Taxonomy" id="1121290"/>
    <lineage>
        <taxon>Bacteria</taxon>
        <taxon>Bacillati</taxon>
        <taxon>Bacillota</taxon>
        <taxon>Clostridia</taxon>
        <taxon>Eubacteriales</taxon>
        <taxon>Clostridiaceae</taxon>
        <taxon>Clostridium</taxon>
    </lineage>
</organism>
<feature type="domain" description="Chemotaxis phosphatase CheX-like" evidence="2">
    <location>
        <begin position="43"/>
        <end position="136"/>
    </location>
</feature>
<evidence type="ECO:0000313" key="3">
    <source>
        <dbReference type="EMBL" id="OFI05947.1"/>
    </source>
</evidence>
<keyword evidence="1" id="KW-0145">Chemotaxis</keyword>
<keyword evidence="3" id="KW-0378">Hydrolase</keyword>
<reference evidence="3 4" key="1">
    <citation type="submission" date="2016-06" db="EMBL/GenBank/DDBJ databases">
        <title>Genome sequence of Clostridium acetireducens DSM 10703.</title>
        <authorList>
            <person name="Poehlein A."/>
            <person name="Fluechter S."/>
            <person name="Duerre P."/>
            <person name="Daniel R."/>
        </authorList>
    </citation>
    <scope>NUCLEOTIDE SEQUENCE [LARGE SCALE GENOMIC DNA]</scope>
    <source>
        <strain evidence="3 4">DSM 10703</strain>
    </source>
</reference>
<evidence type="ECO:0000313" key="4">
    <source>
        <dbReference type="Proteomes" id="UP000175744"/>
    </source>
</evidence>
<evidence type="ECO:0000256" key="1">
    <source>
        <dbReference type="ARBA" id="ARBA00022500"/>
    </source>
</evidence>
<dbReference type="InterPro" id="IPR038756">
    <property type="entry name" value="CheX-like"/>
</dbReference>
<dbReference type="Gene3D" id="3.40.1550.10">
    <property type="entry name" value="CheC-like"/>
    <property type="match status" value="1"/>
</dbReference>
<dbReference type="SUPFAM" id="SSF103039">
    <property type="entry name" value="CheC-like"/>
    <property type="match status" value="1"/>
</dbReference>
<dbReference type="InterPro" id="IPR028051">
    <property type="entry name" value="CheX-like_dom"/>
</dbReference>
<dbReference type="EMBL" id="LZFO01000018">
    <property type="protein sequence ID" value="OFI05947.1"/>
    <property type="molecule type" value="Genomic_DNA"/>
</dbReference>
<name>A0A1E8EYC0_9CLOT</name>
<protein>
    <submittedName>
        <fullName evidence="3">CheY-P phosphatase CheX</fullName>
        <ecNumber evidence="3">3.-.-.-</ecNumber>
    </submittedName>
</protein>
<dbReference type="InterPro" id="IPR028976">
    <property type="entry name" value="CheC-like_sf"/>
</dbReference>
<dbReference type="Pfam" id="PF13690">
    <property type="entry name" value="CheX"/>
    <property type="match status" value="1"/>
</dbReference>
<dbReference type="CDD" id="cd17906">
    <property type="entry name" value="CheX"/>
    <property type="match status" value="1"/>
</dbReference>
<dbReference type="PANTHER" id="PTHR39452:SF1">
    <property type="entry name" value="CHEY-P PHOSPHATASE CHEX"/>
    <property type="match status" value="1"/>
</dbReference>
<sequence length="156" mass="17263">MDVKYINPFMQSFINVMPQIGFTNVKKEGISMKDKNIESKGIAINVGIVGDIRGNIVYVMDEESGKKIASKMMMGFPVEELNEMAQSAISELTNMLTANASTNFFNEGININISTPTLIYGEEIQIKMNSNQVLCIQLSADDIPIEIDIAFDNISL</sequence>
<dbReference type="PATRIC" id="fig|1121290.3.peg.1406"/>
<accession>A0A1E8EYC0</accession>
<proteinExistence type="predicted"/>
<gene>
    <name evidence="3" type="primary">cheX</name>
    <name evidence="3" type="ORF">CLOACE_14220</name>
</gene>
<dbReference type="GO" id="GO:0016787">
    <property type="term" value="F:hydrolase activity"/>
    <property type="evidence" value="ECO:0007669"/>
    <property type="project" value="UniProtKB-KW"/>
</dbReference>
<dbReference type="EC" id="3.-.-.-" evidence="3"/>
<dbReference type="PANTHER" id="PTHR39452">
    <property type="entry name" value="CHEY-P PHOSPHATASE CHEX"/>
    <property type="match status" value="1"/>
</dbReference>
<keyword evidence="4" id="KW-1185">Reference proteome</keyword>
<dbReference type="OrthoDB" id="9788100at2"/>
<dbReference type="AlphaFoldDB" id="A0A1E8EYC0"/>
<evidence type="ECO:0000259" key="2">
    <source>
        <dbReference type="Pfam" id="PF13690"/>
    </source>
</evidence>